<dbReference type="Pfam" id="PF13966">
    <property type="entry name" value="zf-RVT"/>
    <property type="match status" value="1"/>
</dbReference>
<dbReference type="PANTHER" id="PTHR36617:SF16">
    <property type="entry name" value="OS04G0516500 PROTEIN"/>
    <property type="match status" value="1"/>
</dbReference>
<reference evidence="2 3" key="1">
    <citation type="journal article" date="2012" name="Nat. Biotechnol.">
        <title>Draft genome sequence of pigeonpea (Cajanus cajan), an orphan legume crop of resource-poor farmers.</title>
        <authorList>
            <person name="Varshney R.K."/>
            <person name="Chen W."/>
            <person name="Li Y."/>
            <person name="Bharti A.K."/>
            <person name="Saxena R.K."/>
            <person name="Schlueter J.A."/>
            <person name="Donoghue M.T."/>
            <person name="Azam S."/>
            <person name="Fan G."/>
            <person name="Whaley A.M."/>
            <person name="Farmer A.D."/>
            <person name="Sheridan J."/>
            <person name="Iwata A."/>
            <person name="Tuteja R."/>
            <person name="Penmetsa R.V."/>
            <person name="Wu W."/>
            <person name="Upadhyaya H.D."/>
            <person name="Yang S.P."/>
            <person name="Shah T."/>
            <person name="Saxena K.B."/>
            <person name="Michael T."/>
            <person name="McCombie W.R."/>
            <person name="Yang B."/>
            <person name="Zhang G."/>
            <person name="Yang H."/>
            <person name="Wang J."/>
            <person name="Spillane C."/>
            <person name="Cook D.R."/>
            <person name="May G.D."/>
            <person name="Xu X."/>
            <person name="Jackson S.A."/>
        </authorList>
    </citation>
    <scope>NUCLEOTIDE SEQUENCE [LARGE SCALE GENOMIC DNA]</scope>
    <source>
        <strain evidence="3">cv. Asha</strain>
    </source>
</reference>
<evidence type="ECO:0000313" key="3">
    <source>
        <dbReference type="Proteomes" id="UP000075243"/>
    </source>
</evidence>
<proteinExistence type="predicted"/>
<protein>
    <recommendedName>
        <fullName evidence="1">Reverse transcriptase zinc-binding domain-containing protein</fullName>
    </recommendedName>
</protein>
<dbReference type="InterPro" id="IPR026960">
    <property type="entry name" value="RVT-Znf"/>
</dbReference>
<accession>A0A151TIB3</accession>
<dbReference type="EMBL" id="CM003608">
    <property type="protein sequence ID" value="KYP66769.1"/>
    <property type="molecule type" value="Genomic_DNA"/>
</dbReference>
<sequence>MRFWVDKWVGGVALREVFPRLFFVAANKESKISENGRFVEGVWMWDFQWRRQIIFQREETMICELIGFIGDVQLGLYMPDMLVWNCDTSRAYTVKSAYDFLVDNGVVLALRRMWKTLVPKKVSLFSWQLLLQALQVHKELVKCDMLFLNESCVLCNYEDEEVNHLFLHFLFLTVYGIRFGIG</sequence>
<gene>
    <name evidence="2" type="ORF">KK1_013079</name>
</gene>
<dbReference type="PANTHER" id="PTHR36617">
    <property type="entry name" value="PROTEIN, PUTATIVE-RELATED"/>
    <property type="match status" value="1"/>
</dbReference>
<dbReference type="Proteomes" id="UP000075243">
    <property type="component" value="Chromosome 6"/>
</dbReference>
<keyword evidence="3" id="KW-1185">Reference proteome</keyword>
<name>A0A151TIB3_CAJCA</name>
<feature type="domain" description="Reverse transcriptase zinc-binding" evidence="1">
    <location>
        <begin position="92"/>
        <end position="168"/>
    </location>
</feature>
<dbReference type="AlphaFoldDB" id="A0A151TIB3"/>
<evidence type="ECO:0000259" key="1">
    <source>
        <dbReference type="Pfam" id="PF13966"/>
    </source>
</evidence>
<organism evidence="2 3">
    <name type="scientific">Cajanus cajan</name>
    <name type="common">Pigeon pea</name>
    <name type="synonym">Cajanus indicus</name>
    <dbReference type="NCBI Taxonomy" id="3821"/>
    <lineage>
        <taxon>Eukaryota</taxon>
        <taxon>Viridiplantae</taxon>
        <taxon>Streptophyta</taxon>
        <taxon>Embryophyta</taxon>
        <taxon>Tracheophyta</taxon>
        <taxon>Spermatophyta</taxon>
        <taxon>Magnoliopsida</taxon>
        <taxon>eudicotyledons</taxon>
        <taxon>Gunneridae</taxon>
        <taxon>Pentapetalae</taxon>
        <taxon>rosids</taxon>
        <taxon>fabids</taxon>
        <taxon>Fabales</taxon>
        <taxon>Fabaceae</taxon>
        <taxon>Papilionoideae</taxon>
        <taxon>50 kb inversion clade</taxon>
        <taxon>NPAAA clade</taxon>
        <taxon>indigoferoid/millettioid clade</taxon>
        <taxon>Phaseoleae</taxon>
        <taxon>Cajanus</taxon>
    </lineage>
</organism>
<dbReference type="Gramene" id="C.cajan_12688.t">
    <property type="protein sequence ID" value="C.cajan_12688.t"/>
    <property type="gene ID" value="C.cajan_12688"/>
</dbReference>
<evidence type="ECO:0000313" key="2">
    <source>
        <dbReference type="EMBL" id="KYP66769.1"/>
    </source>
</evidence>